<keyword evidence="1" id="KW-0175">Coiled coil</keyword>
<dbReference type="GO" id="GO:0005615">
    <property type="term" value="C:extracellular space"/>
    <property type="evidence" value="ECO:0007669"/>
    <property type="project" value="TreeGrafter"/>
</dbReference>
<reference evidence="4" key="2">
    <citation type="submission" date="2021-02" db="UniProtKB">
        <authorList>
            <consortium name="EnsemblMetazoa"/>
        </authorList>
    </citation>
    <scope>IDENTIFICATION</scope>
    <source>
        <strain evidence="4">JHB</strain>
    </source>
</reference>
<dbReference type="PANTHER" id="PTHR19143:SF327">
    <property type="entry name" value="FI21813P1-RELATED"/>
    <property type="match status" value="1"/>
</dbReference>
<gene>
    <name evidence="4" type="primary">6042058</name>
    <name evidence="3" type="ORF">CpipJ_CPIJ009584</name>
</gene>
<feature type="domain" description="Fibrinogen C-terminal" evidence="2">
    <location>
        <begin position="124"/>
        <end position="297"/>
    </location>
</feature>
<dbReference type="Gene3D" id="3.90.215.10">
    <property type="entry name" value="Gamma Fibrinogen, chain A, domain 1"/>
    <property type="match status" value="1"/>
</dbReference>
<evidence type="ECO:0000313" key="4">
    <source>
        <dbReference type="EnsemblMetazoa" id="CPIJ009584-PA"/>
    </source>
</evidence>
<dbReference type="InterPro" id="IPR002181">
    <property type="entry name" value="Fibrinogen_a/b/g_C_dom"/>
</dbReference>
<dbReference type="VEuPathDB" id="VectorBase:CQUJHB006709"/>
<proteinExistence type="predicted"/>
<dbReference type="InParanoid" id="B0WR77"/>
<dbReference type="AlphaFoldDB" id="B0WR77"/>
<dbReference type="Pfam" id="PF00147">
    <property type="entry name" value="Fibrinogen_C"/>
    <property type="match status" value="1"/>
</dbReference>
<dbReference type="InterPro" id="IPR036056">
    <property type="entry name" value="Fibrinogen-like_C"/>
</dbReference>
<reference evidence="3" key="1">
    <citation type="submission" date="2007-03" db="EMBL/GenBank/DDBJ databases">
        <title>Annotation of Culex pipiens quinquefasciatus.</title>
        <authorList>
            <consortium name="The Broad Institute Genome Sequencing Platform"/>
            <person name="Atkinson P.W."/>
            <person name="Hemingway J."/>
            <person name="Christensen B.M."/>
            <person name="Higgs S."/>
            <person name="Kodira C."/>
            <person name="Hannick L."/>
            <person name="Megy K."/>
            <person name="O'Leary S."/>
            <person name="Pearson M."/>
            <person name="Haas B.J."/>
            <person name="Mauceli E."/>
            <person name="Wortman J.R."/>
            <person name="Lee N.H."/>
            <person name="Guigo R."/>
            <person name="Stanke M."/>
            <person name="Alvarado L."/>
            <person name="Amedeo P."/>
            <person name="Antoine C.H."/>
            <person name="Arensburger P."/>
            <person name="Bidwell S.L."/>
            <person name="Crawford M."/>
            <person name="Camaro F."/>
            <person name="Devon K."/>
            <person name="Engels R."/>
            <person name="Hammond M."/>
            <person name="Howarth C."/>
            <person name="Koehrsen M."/>
            <person name="Lawson D."/>
            <person name="Montgomery P."/>
            <person name="Nene V."/>
            <person name="Nusbaum C."/>
            <person name="Puiu D."/>
            <person name="Romero-Severson J."/>
            <person name="Severson D.W."/>
            <person name="Shumway M."/>
            <person name="Sisk P."/>
            <person name="Stolte C."/>
            <person name="Zeng Q."/>
            <person name="Eisenstadt E."/>
            <person name="Fraser-Liggett C."/>
            <person name="Strausberg R."/>
            <person name="Galagan J."/>
            <person name="Birren B."/>
            <person name="Collins F.H."/>
        </authorList>
    </citation>
    <scope>NUCLEOTIDE SEQUENCE [LARGE SCALE GENOMIC DNA]</scope>
    <source>
        <strain evidence="3">JHB</strain>
    </source>
</reference>
<dbReference type="EnsemblMetazoa" id="CPIJ009584-RA">
    <property type="protein sequence ID" value="CPIJ009584-PA"/>
    <property type="gene ID" value="CPIJ009584"/>
</dbReference>
<dbReference type="eggNOG" id="KOG2579">
    <property type="taxonomic scope" value="Eukaryota"/>
</dbReference>
<dbReference type="PANTHER" id="PTHR19143">
    <property type="entry name" value="FIBRINOGEN/TENASCIN/ANGIOPOEITIN"/>
    <property type="match status" value="1"/>
</dbReference>
<name>B0WR77_CULQU</name>
<evidence type="ECO:0000313" key="5">
    <source>
        <dbReference type="Proteomes" id="UP000002320"/>
    </source>
</evidence>
<accession>B0WR77</accession>
<sequence length="297" mass="33463">MAARVEGIRLVDLYDDVCSSAGLMSSVGNKLESWMITLLLLVYFTTTGFSFTARKDLDQDDGGLATGFGYELLIAKMEFLEQKISLLEATVTDLKGKQTGNCEELISCCARCLGNFTIPNQIQVDETERINSCSDVPPRSPGFAKVNPAGGDPFDVLCDFYDYGGNWTIIQHRYSGEVDFYRTWEEYKQGFGDVKGEFWLGLDKIHRITNSASFELVFVLIDRDLTRLHAHYDLFRIGNESEGFIIDQLGAYKGTAGDSFRYHAGMKFTTWDRKNDKILGSSHNCAVSFHGAWWYNN</sequence>
<dbReference type="SUPFAM" id="SSF56496">
    <property type="entry name" value="Fibrinogen C-terminal domain-like"/>
    <property type="match status" value="1"/>
</dbReference>
<dbReference type="InterPro" id="IPR014716">
    <property type="entry name" value="Fibrinogen_a/b/g_C_1"/>
</dbReference>
<dbReference type="CDD" id="cd00087">
    <property type="entry name" value="FReD"/>
    <property type="match status" value="1"/>
</dbReference>
<dbReference type="Proteomes" id="UP000002320">
    <property type="component" value="Unassembled WGS sequence"/>
</dbReference>
<dbReference type="EMBL" id="DS232052">
    <property type="protein sequence ID" value="EDS33251.1"/>
    <property type="molecule type" value="Genomic_DNA"/>
</dbReference>
<keyword evidence="5" id="KW-1185">Reference proteome</keyword>
<evidence type="ECO:0000256" key="1">
    <source>
        <dbReference type="SAM" id="Coils"/>
    </source>
</evidence>
<organism>
    <name type="scientific">Culex quinquefasciatus</name>
    <name type="common">Southern house mosquito</name>
    <name type="synonym">Culex pungens</name>
    <dbReference type="NCBI Taxonomy" id="7176"/>
    <lineage>
        <taxon>Eukaryota</taxon>
        <taxon>Metazoa</taxon>
        <taxon>Ecdysozoa</taxon>
        <taxon>Arthropoda</taxon>
        <taxon>Hexapoda</taxon>
        <taxon>Insecta</taxon>
        <taxon>Pterygota</taxon>
        <taxon>Neoptera</taxon>
        <taxon>Endopterygota</taxon>
        <taxon>Diptera</taxon>
        <taxon>Nematocera</taxon>
        <taxon>Culicoidea</taxon>
        <taxon>Culicidae</taxon>
        <taxon>Culicinae</taxon>
        <taxon>Culicini</taxon>
        <taxon>Culex</taxon>
        <taxon>Culex</taxon>
    </lineage>
</organism>
<dbReference type="SMART" id="SM00186">
    <property type="entry name" value="FBG"/>
    <property type="match status" value="1"/>
</dbReference>
<dbReference type="OMA" id="ERINSCS"/>
<protein>
    <submittedName>
        <fullName evidence="3">Fibrinogen and fibronectin</fullName>
    </submittedName>
</protein>
<dbReference type="OrthoDB" id="6145874at2759"/>
<dbReference type="KEGG" id="cqu:CpipJ_CPIJ009584"/>
<dbReference type="HOGENOM" id="CLU_038628_1_0_1"/>
<dbReference type="PROSITE" id="PS51406">
    <property type="entry name" value="FIBRINOGEN_C_2"/>
    <property type="match status" value="1"/>
</dbReference>
<dbReference type="InterPro" id="IPR050373">
    <property type="entry name" value="Fibrinogen_C-term_domain"/>
</dbReference>
<dbReference type="VEuPathDB" id="VectorBase:CPIJ009584"/>
<feature type="coiled-coil region" evidence="1">
    <location>
        <begin position="70"/>
        <end position="97"/>
    </location>
</feature>
<evidence type="ECO:0000313" key="3">
    <source>
        <dbReference type="EMBL" id="EDS33251.1"/>
    </source>
</evidence>
<evidence type="ECO:0000259" key="2">
    <source>
        <dbReference type="PROSITE" id="PS51406"/>
    </source>
</evidence>